<gene>
    <name evidence="9" type="primary">eda</name>
    <name evidence="9" type="ORF">RHRU231_200055</name>
</gene>
<dbReference type="Proteomes" id="UP000042997">
    <property type="component" value="Unassembled WGS sequence"/>
</dbReference>
<evidence type="ECO:0000256" key="5">
    <source>
        <dbReference type="ARBA" id="ARBA00013063"/>
    </source>
</evidence>
<dbReference type="AlphaFoldDB" id="A0A098BFW3"/>
<dbReference type="PANTHER" id="PTHR30246:SF1">
    <property type="entry name" value="2-DEHYDRO-3-DEOXY-6-PHOSPHOGALACTONATE ALDOLASE-RELATED"/>
    <property type="match status" value="1"/>
</dbReference>
<dbReference type="eggNOG" id="COG0800">
    <property type="taxonomic scope" value="Bacteria"/>
</dbReference>
<evidence type="ECO:0000256" key="3">
    <source>
        <dbReference type="ARBA" id="ARBA00006906"/>
    </source>
</evidence>
<dbReference type="GO" id="GO:0016740">
    <property type="term" value="F:transferase activity"/>
    <property type="evidence" value="ECO:0007669"/>
    <property type="project" value="UniProtKB-KW"/>
</dbReference>
<comment type="pathway">
    <text evidence="2">Carbohydrate acid metabolism; 2-dehydro-3-deoxy-D-gluconate degradation; D-glyceraldehyde 3-phosphate and pyruvate from 2-dehydro-3-deoxy-D-gluconate: step 2/2.</text>
</comment>
<dbReference type="InterPro" id="IPR013785">
    <property type="entry name" value="Aldolase_TIM"/>
</dbReference>
<organism evidence="9 10">
    <name type="scientific">Rhodococcus ruber</name>
    <dbReference type="NCBI Taxonomy" id="1830"/>
    <lineage>
        <taxon>Bacteria</taxon>
        <taxon>Bacillati</taxon>
        <taxon>Actinomycetota</taxon>
        <taxon>Actinomycetes</taxon>
        <taxon>Mycobacteriales</taxon>
        <taxon>Nocardiaceae</taxon>
        <taxon>Rhodococcus</taxon>
    </lineage>
</organism>
<name>A0A098BFW3_9NOCA</name>
<evidence type="ECO:0000256" key="2">
    <source>
        <dbReference type="ARBA" id="ARBA00004736"/>
    </source>
</evidence>
<dbReference type="GO" id="GO:0008675">
    <property type="term" value="F:2-dehydro-3-deoxy-phosphogluconate aldolase activity"/>
    <property type="evidence" value="ECO:0007669"/>
    <property type="project" value="UniProtKB-EC"/>
</dbReference>
<dbReference type="NCBIfam" id="TIGR01182">
    <property type="entry name" value="eda"/>
    <property type="match status" value="1"/>
</dbReference>
<dbReference type="PROSITE" id="PS00159">
    <property type="entry name" value="ALDOLASE_KDPG_KHG_1"/>
    <property type="match status" value="1"/>
</dbReference>
<comment type="similarity">
    <text evidence="3">Belongs to the KHG/KDPG aldolase family.</text>
</comment>
<dbReference type="SUPFAM" id="SSF51569">
    <property type="entry name" value="Aldolase"/>
    <property type="match status" value="1"/>
</dbReference>
<dbReference type="Gene3D" id="3.20.20.70">
    <property type="entry name" value="Aldolase class I"/>
    <property type="match status" value="1"/>
</dbReference>
<dbReference type="EMBL" id="CCSD01000029">
    <property type="protein sequence ID" value="CDZ87072.1"/>
    <property type="molecule type" value="Genomic_DNA"/>
</dbReference>
<dbReference type="Pfam" id="PF01081">
    <property type="entry name" value="Aldolase"/>
    <property type="match status" value="1"/>
</dbReference>
<comment type="catalytic activity">
    <reaction evidence="1">
        <text>2-dehydro-3-deoxy-6-phospho-D-gluconate = D-glyceraldehyde 3-phosphate + pyruvate</text>
        <dbReference type="Rhea" id="RHEA:17089"/>
        <dbReference type="ChEBI" id="CHEBI:15361"/>
        <dbReference type="ChEBI" id="CHEBI:57569"/>
        <dbReference type="ChEBI" id="CHEBI:59776"/>
        <dbReference type="EC" id="4.1.2.14"/>
    </reaction>
</comment>
<evidence type="ECO:0000256" key="6">
    <source>
        <dbReference type="ARBA" id="ARBA00023239"/>
    </source>
</evidence>
<accession>A0A098BFW3</accession>
<dbReference type="NCBIfam" id="NF004325">
    <property type="entry name" value="PRK05718.1"/>
    <property type="match status" value="1"/>
</dbReference>
<keyword evidence="7" id="KW-0704">Schiff base</keyword>
<proteinExistence type="inferred from homology"/>
<evidence type="ECO:0000313" key="10">
    <source>
        <dbReference type="Proteomes" id="UP000042997"/>
    </source>
</evidence>
<dbReference type="InterPro" id="IPR000887">
    <property type="entry name" value="Aldlse_KDPG_KHG"/>
</dbReference>
<keyword evidence="6 9" id="KW-0456">Lyase</keyword>
<keyword evidence="8" id="KW-0119">Carbohydrate metabolism</keyword>
<dbReference type="PANTHER" id="PTHR30246">
    <property type="entry name" value="2-KETO-3-DEOXY-6-PHOSPHOGLUCONATE ALDOLASE"/>
    <property type="match status" value="1"/>
</dbReference>
<sequence length="212" mass="21876">MKETPMSLLDVTPVVPVVVIDDAADAVPIARALADGGVPMIELTLRTPCALEAIERIADEVPDITVGAGTIVEPGQAAQAAAAGARFLVSPGATESLLKAMTDTGLPHLPGAATVSEVLLLLERGYREMKFFPAEAAGGTRFLASVHSPVPAARFCPTGGISVATAPDYLALPNVGCVGGSWLTPADAVQTRDWARITRLAQVTTGLRRAEA</sequence>
<dbReference type="InterPro" id="IPR031338">
    <property type="entry name" value="KDPG/KHG_AS_2"/>
</dbReference>
<keyword evidence="9" id="KW-0808">Transferase</keyword>
<dbReference type="InterPro" id="IPR031337">
    <property type="entry name" value="KDPG/KHG_AS_1"/>
</dbReference>
<evidence type="ECO:0000256" key="1">
    <source>
        <dbReference type="ARBA" id="ARBA00000654"/>
    </source>
</evidence>
<evidence type="ECO:0000313" key="9">
    <source>
        <dbReference type="EMBL" id="CDZ87072.1"/>
    </source>
</evidence>
<comment type="subunit">
    <text evidence="4">Homotrimer.</text>
</comment>
<dbReference type="CDD" id="cd00452">
    <property type="entry name" value="KDPG_aldolase"/>
    <property type="match status" value="1"/>
</dbReference>
<evidence type="ECO:0000256" key="7">
    <source>
        <dbReference type="ARBA" id="ARBA00023270"/>
    </source>
</evidence>
<evidence type="ECO:0000256" key="4">
    <source>
        <dbReference type="ARBA" id="ARBA00011233"/>
    </source>
</evidence>
<protein>
    <recommendedName>
        <fullName evidence="5">2-dehydro-3-deoxy-phosphogluconate aldolase</fullName>
        <ecNumber evidence="5">4.1.2.14</ecNumber>
    </recommendedName>
</protein>
<reference evidence="9 10" key="1">
    <citation type="journal article" date="2014" name="Genome Announc.">
        <title>Draft Genome Sequence of Propane- and Butane-Oxidizing Actinobacterium Rhodococcus ruber IEGM 231.</title>
        <authorList>
            <person name="Ivshina I.B."/>
            <person name="Kuyukina M.S."/>
            <person name="Krivoruchko A.V."/>
            <person name="Barbe V."/>
            <person name="Fischer C."/>
        </authorList>
    </citation>
    <scope>NUCLEOTIDE SEQUENCE [LARGE SCALE GENOMIC DNA]</scope>
</reference>
<evidence type="ECO:0000256" key="8">
    <source>
        <dbReference type="ARBA" id="ARBA00023277"/>
    </source>
</evidence>
<dbReference type="PROSITE" id="PS00160">
    <property type="entry name" value="ALDOLASE_KDPG_KHG_2"/>
    <property type="match status" value="1"/>
</dbReference>
<dbReference type="EC" id="4.1.2.14" evidence="5"/>